<name>A0A507R3M4_MONPU</name>
<dbReference type="PANTHER" id="PTHR33048">
    <property type="entry name" value="PTH11-LIKE INTEGRAL MEMBRANE PROTEIN (AFU_ORTHOLOGUE AFUA_5G11245)"/>
    <property type="match status" value="1"/>
</dbReference>
<keyword evidence="4 7" id="KW-0472">Membrane</keyword>
<proteinExistence type="inferred from homology"/>
<evidence type="ECO:0000256" key="4">
    <source>
        <dbReference type="ARBA" id="ARBA00023136"/>
    </source>
</evidence>
<comment type="subcellular location">
    <subcellularLocation>
        <location evidence="1">Membrane</location>
        <topology evidence="1">Multi-pass membrane protein</topology>
    </subcellularLocation>
</comment>
<reference evidence="9 10" key="1">
    <citation type="submission" date="2019-06" db="EMBL/GenBank/DDBJ databases">
        <title>Wine fermentation using esterase from Monascus purpureus.</title>
        <authorList>
            <person name="Geng C."/>
            <person name="Zhang Y."/>
        </authorList>
    </citation>
    <scope>NUCLEOTIDE SEQUENCE [LARGE SCALE GENOMIC DNA]</scope>
    <source>
        <strain evidence="9">HQ1</strain>
    </source>
</reference>
<dbReference type="AlphaFoldDB" id="A0A507R3M4"/>
<feature type="region of interest" description="Disordered" evidence="6">
    <location>
        <begin position="286"/>
        <end position="310"/>
    </location>
</feature>
<dbReference type="PANTHER" id="PTHR33048:SF161">
    <property type="entry name" value="INTEGRAL MEMBRANE PROTEIN"/>
    <property type="match status" value="1"/>
</dbReference>
<evidence type="ECO:0000313" key="9">
    <source>
        <dbReference type="EMBL" id="TQB75121.1"/>
    </source>
</evidence>
<dbReference type="EMBL" id="VIFY01000023">
    <property type="protein sequence ID" value="TQB75121.1"/>
    <property type="molecule type" value="Genomic_DNA"/>
</dbReference>
<keyword evidence="2 7" id="KW-0812">Transmembrane</keyword>
<dbReference type="InterPro" id="IPR049326">
    <property type="entry name" value="Rhodopsin_dom_fungi"/>
</dbReference>
<dbReference type="STRING" id="5098.A0A507R3M4"/>
<keyword evidence="10" id="KW-1185">Reference proteome</keyword>
<evidence type="ECO:0000313" key="10">
    <source>
        <dbReference type="Proteomes" id="UP000319663"/>
    </source>
</evidence>
<evidence type="ECO:0000256" key="5">
    <source>
        <dbReference type="ARBA" id="ARBA00038359"/>
    </source>
</evidence>
<feature type="transmembrane region" description="Helical" evidence="7">
    <location>
        <begin position="210"/>
        <end position="234"/>
    </location>
</feature>
<feature type="transmembrane region" description="Helical" evidence="7">
    <location>
        <begin position="82"/>
        <end position="103"/>
    </location>
</feature>
<feature type="transmembrane region" description="Helical" evidence="7">
    <location>
        <begin position="16"/>
        <end position="36"/>
    </location>
</feature>
<organism evidence="9 10">
    <name type="scientific">Monascus purpureus</name>
    <name type="common">Red mold</name>
    <name type="synonym">Monascus anka</name>
    <dbReference type="NCBI Taxonomy" id="5098"/>
    <lineage>
        <taxon>Eukaryota</taxon>
        <taxon>Fungi</taxon>
        <taxon>Dikarya</taxon>
        <taxon>Ascomycota</taxon>
        <taxon>Pezizomycotina</taxon>
        <taxon>Eurotiomycetes</taxon>
        <taxon>Eurotiomycetidae</taxon>
        <taxon>Eurotiales</taxon>
        <taxon>Aspergillaceae</taxon>
        <taxon>Monascus</taxon>
    </lineage>
</organism>
<dbReference type="Proteomes" id="UP000319663">
    <property type="component" value="Unassembled WGS sequence"/>
</dbReference>
<evidence type="ECO:0000256" key="7">
    <source>
        <dbReference type="SAM" id="Phobius"/>
    </source>
</evidence>
<dbReference type="Pfam" id="PF20684">
    <property type="entry name" value="Fung_rhodopsin"/>
    <property type="match status" value="1"/>
</dbReference>
<feature type="transmembrane region" description="Helical" evidence="7">
    <location>
        <begin position="172"/>
        <end position="198"/>
    </location>
</feature>
<comment type="caution">
    <text evidence="9">The sequence shown here is derived from an EMBL/GenBank/DDBJ whole genome shotgun (WGS) entry which is preliminary data.</text>
</comment>
<feature type="domain" description="Rhodopsin" evidence="8">
    <location>
        <begin position="33"/>
        <end position="271"/>
    </location>
</feature>
<evidence type="ECO:0000256" key="6">
    <source>
        <dbReference type="SAM" id="MobiDB-lite"/>
    </source>
</evidence>
<sequence length="389" mass="43587">MATTDSGLNTHHGRNTVIVTAVLGFLALFSVFLRIWSRKMRRLSLAVDDYLVMGAMVDWLSIDTAESETLICCVRFWSLSRSSYVISMLIPIEMLYGISLALVKSSFMVLYLRLFGTRRSLRLTIWFGLAIIWAWGLTIVLKSFLLCSPIAYNWKDPHLSMSDHGGKCSNRNVAFVAAGAINIATDVMIMLVPVPHIVILQLRLYRKVGLVCVFSVGLVVSVISILRIVAILHMDYNDVTYTLCPMLMWSLIEQELAIFVASLPLLRNIIAKILPAGWIGSRLSRGQRSKASSGTSLDSPPRGMQASSFSDSSFARRQTYRSWSWIWENRDLEPLEPLPWSTSSVEKPSIVFTESSRNSSDAELARNAYPSSRFWSASGISRPEPAYLV</sequence>
<accession>A0A507R3M4</accession>
<keyword evidence="3 7" id="KW-1133">Transmembrane helix</keyword>
<dbReference type="InterPro" id="IPR052337">
    <property type="entry name" value="SAT4-like"/>
</dbReference>
<dbReference type="GO" id="GO:0016020">
    <property type="term" value="C:membrane"/>
    <property type="evidence" value="ECO:0007669"/>
    <property type="project" value="UniProtKB-SubCell"/>
</dbReference>
<feature type="transmembrane region" description="Helical" evidence="7">
    <location>
        <begin position="123"/>
        <end position="152"/>
    </location>
</feature>
<feature type="compositionally biased region" description="Polar residues" evidence="6">
    <location>
        <begin position="286"/>
        <end position="298"/>
    </location>
</feature>
<evidence type="ECO:0000256" key="3">
    <source>
        <dbReference type="ARBA" id="ARBA00022989"/>
    </source>
</evidence>
<comment type="similarity">
    <text evidence="5">Belongs to the SAT4 family.</text>
</comment>
<evidence type="ECO:0000256" key="2">
    <source>
        <dbReference type="ARBA" id="ARBA00022692"/>
    </source>
</evidence>
<evidence type="ECO:0000259" key="8">
    <source>
        <dbReference type="Pfam" id="PF20684"/>
    </source>
</evidence>
<gene>
    <name evidence="9" type="ORF">MPDQ_003667</name>
</gene>
<protein>
    <recommendedName>
        <fullName evidence="8">Rhodopsin domain-containing protein</fullName>
    </recommendedName>
</protein>
<evidence type="ECO:0000256" key="1">
    <source>
        <dbReference type="ARBA" id="ARBA00004141"/>
    </source>
</evidence>